<dbReference type="PRINTS" id="PR01590">
    <property type="entry name" value="HTHFIS"/>
</dbReference>
<dbReference type="Pfam" id="PF25601">
    <property type="entry name" value="AAA_lid_14"/>
    <property type="match status" value="1"/>
</dbReference>
<dbReference type="SUPFAM" id="SSF52172">
    <property type="entry name" value="CheY-like"/>
    <property type="match status" value="1"/>
</dbReference>
<gene>
    <name evidence="11" type="ORF">RZS28_05175</name>
</gene>
<dbReference type="PROSITE" id="PS00688">
    <property type="entry name" value="SIGMA54_INTERACT_3"/>
    <property type="match status" value="1"/>
</dbReference>
<dbReference type="Gene3D" id="3.40.50.300">
    <property type="entry name" value="P-loop containing nucleotide triphosphate hydrolases"/>
    <property type="match status" value="1"/>
</dbReference>
<keyword evidence="12" id="KW-1185">Reference proteome</keyword>
<evidence type="ECO:0000256" key="3">
    <source>
        <dbReference type="ARBA" id="ARBA00023012"/>
    </source>
</evidence>
<keyword evidence="6" id="KW-0010">Activator</keyword>
<evidence type="ECO:0000256" key="5">
    <source>
        <dbReference type="ARBA" id="ARBA00023125"/>
    </source>
</evidence>
<keyword evidence="4" id="KW-0805">Transcription regulation</keyword>
<dbReference type="PANTHER" id="PTHR32071:SF117">
    <property type="entry name" value="PTS-DEPENDENT DIHYDROXYACETONE KINASE OPERON REGULATORY PROTEIN-RELATED"/>
    <property type="match status" value="1"/>
</dbReference>
<dbReference type="Gene3D" id="3.40.50.2300">
    <property type="match status" value="1"/>
</dbReference>
<dbReference type="PANTHER" id="PTHR32071">
    <property type="entry name" value="TRANSCRIPTIONAL REGULATORY PROTEIN"/>
    <property type="match status" value="1"/>
</dbReference>
<dbReference type="InterPro" id="IPR001789">
    <property type="entry name" value="Sig_transdc_resp-reg_receiver"/>
</dbReference>
<dbReference type="CDD" id="cd00009">
    <property type="entry name" value="AAA"/>
    <property type="match status" value="1"/>
</dbReference>
<protein>
    <submittedName>
        <fullName evidence="11">Sigma-54 dependent transcriptional regulator</fullName>
    </submittedName>
</protein>
<dbReference type="Gene3D" id="1.10.8.60">
    <property type="match status" value="1"/>
</dbReference>
<evidence type="ECO:0000313" key="12">
    <source>
        <dbReference type="Proteomes" id="UP001626536"/>
    </source>
</evidence>
<evidence type="ECO:0000256" key="8">
    <source>
        <dbReference type="PROSITE-ProRule" id="PRU00169"/>
    </source>
</evidence>
<dbReference type="SMART" id="SM00448">
    <property type="entry name" value="REC"/>
    <property type="match status" value="1"/>
</dbReference>
<accession>A0ABZ0HUT7</accession>
<dbReference type="InterPro" id="IPR025943">
    <property type="entry name" value="Sigma_54_int_dom_ATP-bd_2"/>
</dbReference>
<keyword evidence="3" id="KW-0902">Two-component regulatory system</keyword>
<name>A0ABZ0HUT7_9HYPH</name>
<keyword evidence="8" id="KW-0597">Phosphoprotein</keyword>
<sequence length="485" mass="53789">MSIESTILFIADACPELRAAAEALAREPDYRVIMAARDGEAADVLNDAHVDLILADVESADFDIVAFLSRLRFTHPDLVRILLVGGEPGLRLSEALARTAAYQYLTKPLQAEQACLVVKRALETRELARRHRRLVRELKIGDDSTFLHGKPDGVAKGEASHFERLVYASEAMSELCGLAREVARTDLPILIEGETGTGKELLARALHFHSRRSSSPLMVQNCGGVRDELLHSELFGHKRGAFTGAVSDRLGLFRAADGGTVFLDEISEISPSFQVSLLRFLQEGEVKPLGCDQTMHANVRIIAASNKPLKQLVKAGQFREDLYFRLKGFDLEVPPLRARPADIPVLTEFFVRKHGGLLSNRVLGVSNDVIEIFKAYRFPGNVRELENEVRRMVALAKDGEYLTRRHLSPALATLRASANDRLALKPDGRTLKEMVESLEGQLVRQVLEKCRWNQSKAARELGLSRVGLANKIRRYALADGMTRAG</sequence>
<dbReference type="EMBL" id="CP136862">
    <property type="protein sequence ID" value="WOJ90686.1"/>
    <property type="molecule type" value="Genomic_DNA"/>
</dbReference>
<dbReference type="PROSITE" id="PS00676">
    <property type="entry name" value="SIGMA54_INTERACT_2"/>
    <property type="match status" value="1"/>
</dbReference>
<evidence type="ECO:0000313" key="11">
    <source>
        <dbReference type="EMBL" id="WOJ90686.1"/>
    </source>
</evidence>
<dbReference type="InterPro" id="IPR025662">
    <property type="entry name" value="Sigma_54_int_dom_ATP-bd_1"/>
</dbReference>
<proteinExistence type="predicted"/>
<keyword evidence="1" id="KW-0547">Nucleotide-binding</keyword>
<evidence type="ECO:0000256" key="1">
    <source>
        <dbReference type="ARBA" id="ARBA00022741"/>
    </source>
</evidence>
<dbReference type="PROSITE" id="PS00675">
    <property type="entry name" value="SIGMA54_INTERACT_1"/>
    <property type="match status" value="1"/>
</dbReference>
<dbReference type="SUPFAM" id="SSF52540">
    <property type="entry name" value="P-loop containing nucleoside triphosphate hydrolases"/>
    <property type="match status" value="1"/>
</dbReference>
<dbReference type="SMART" id="SM00382">
    <property type="entry name" value="AAA"/>
    <property type="match status" value="1"/>
</dbReference>
<evidence type="ECO:0000256" key="4">
    <source>
        <dbReference type="ARBA" id="ARBA00023015"/>
    </source>
</evidence>
<dbReference type="SUPFAM" id="SSF46689">
    <property type="entry name" value="Homeodomain-like"/>
    <property type="match status" value="1"/>
</dbReference>
<dbReference type="PROSITE" id="PS50110">
    <property type="entry name" value="RESPONSE_REGULATORY"/>
    <property type="match status" value="1"/>
</dbReference>
<dbReference type="Gene3D" id="1.10.10.60">
    <property type="entry name" value="Homeodomain-like"/>
    <property type="match status" value="1"/>
</dbReference>
<dbReference type="Pfam" id="PF00158">
    <property type="entry name" value="Sigma54_activat"/>
    <property type="match status" value="1"/>
</dbReference>
<dbReference type="InterPro" id="IPR003593">
    <property type="entry name" value="AAA+_ATPase"/>
</dbReference>
<dbReference type="InterPro" id="IPR027417">
    <property type="entry name" value="P-loop_NTPase"/>
</dbReference>
<dbReference type="RefSeq" id="WP_407340271.1">
    <property type="nucleotide sequence ID" value="NZ_CP136862.1"/>
</dbReference>
<reference evidence="11 12" key="1">
    <citation type="submission" date="2023-10" db="EMBL/GenBank/DDBJ databases">
        <title>Novel methanotroph of the genus Methylocapsa from a subarctic wetland.</title>
        <authorList>
            <person name="Belova S.E."/>
            <person name="Oshkin I.Y."/>
            <person name="Miroshnikov K."/>
            <person name="Dedysh S.N."/>
        </authorList>
    </citation>
    <scope>NUCLEOTIDE SEQUENCE [LARGE SCALE GENOMIC DNA]</scope>
    <source>
        <strain evidence="11 12">RX1</strain>
    </source>
</reference>
<keyword evidence="5" id="KW-0238">DNA-binding</keyword>
<dbReference type="InterPro" id="IPR011006">
    <property type="entry name" value="CheY-like_superfamily"/>
</dbReference>
<evidence type="ECO:0000259" key="10">
    <source>
        <dbReference type="PROSITE" id="PS50110"/>
    </source>
</evidence>
<dbReference type="Pfam" id="PF02954">
    <property type="entry name" value="HTH_8"/>
    <property type="match status" value="1"/>
</dbReference>
<evidence type="ECO:0000256" key="7">
    <source>
        <dbReference type="ARBA" id="ARBA00023163"/>
    </source>
</evidence>
<dbReference type="InterPro" id="IPR058031">
    <property type="entry name" value="AAA_lid_NorR"/>
</dbReference>
<dbReference type="InterPro" id="IPR002197">
    <property type="entry name" value="HTH_Fis"/>
</dbReference>
<evidence type="ECO:0000256" key="2">
    <source>
        <dbReference type="ARBA" id="ARBA00022840"/>
    </source>
</evidence>
<evidence type="ECO:0000256" key="6">
    <source>
        <dbReference type="ARBA" id="ARBA00023159"/>
    </source>
</evidence>
<keyword evidence="2" id="KW-0067">ATP-binding</keyword>
<feature type="domain" description="Sigma-54 factor interaction" evidence="9">
    <location>
        <begin position="165"/>
        <end position="394"/>
    </location>
</feature>
<dbReference type="Proteomes" id="UP001626536">
    <property type="component" value="Chromosome"/>
</dbReference>
<dbReference type="InterPro" id="IPR009057">
    <property type="entry name" value="Homeodomain-like_sf"/>
</dbReference>
<dbReference type="InterPro" id="IPR025944">
    <property type="entry name" value="Sigma_54_int_dom_CS"/>
</dbReference>
<feature type="modified residue" description="4-aspartylphosphate" evidence="8">
    <location>
        <position position="56"/>
    </location>
</feature>
<feature type="domain" description="Response regulatory" evidence="10">
    <location>
        <begin position="7"/>
        <end position="122"/>
    </location>
</feature>
<evidence type="ECO:0000259" key="9">
    <source>
        <dbReference type="PROSITE" id="PS50045"/>
    </source>
</evidence>
<dbReference type="PROSITE" id="PS50045">
    <property type="entry name" value="SIGMA54_INTERACT_4"/>
    <property type="match status" value="1"/>
</dbReference>
<dbReference type="InterPro" id="IPR002078">
    <property type="entry name" value="Sigma_54_int"/>
</dbReference>
<organism evidence="11 12">
    <name type="scientific">Methylocapsa polymorpha</name>
    <dbReference type="NCBI Taxonomy" id="3080828"/>
    <lineage>
        <taxon>Bacteria</taxon>
        <taxon>Pseudomonadati</taxon>
        <taxon>Pseudomonadota</taxon>
        <taxon>Alphaproteobacteria</taxon>
        <taxon>Hyphomicrobiales</taxon>
        <taxon>Beijerinckiaceae</taxon>
        <taxon>Methylocapsa</taxon>
    </lineage>
</organism>
<keyword evidence="7" id="KW-0804">Transcription</keyword>